<dbReference type="InterPro" id="IPR013154">
    <property type="entry name" value="ADH-like_N"/>
</dbReference>
<proteinExistence type="predicted"/>
<dbReference type="RefSeq" id="XP_001244558.2">
    <property type="nucleotide sequence ID" value="XM_001244557.2"/>
</dbReference>
<dbReference type="CDD" id="cd05289">
    <property type="entry name" value="MDR_like_2"/>
    <property type="match status" value="1"/>
</dbReference>
<dbReference type="InterPro" id="IPR052585">
    <property type="entry name" value="Lipid_raft_assoc_Zn_ADH"/>
</dbReference>
<dbReference type="GO" id="GO:0016491">
    <property type="term" value="F:oxidoreductase activity"/>
    <property type="evidence" value="ECO:0007669"/>
    <property type="project" value="InterPro"/>
</dbReference>
<dbReference type="SUPFAM" id="SSF50129">
    <property type="entry name" value="GroES-like"/>
    <property type="match status" value="1"/>
</dbReference>
<dbReference type="PANTHER" id="PTHR43482:SF1">
    <property type="entry name" value="PROTEIN AST1-RELATED"/>
    <property type="match status" value="1"/>
</dbReference>
<feature type="domain" description="Enoyl reductase (ER)" evidence="1">
    <location>
        <begin position="35"/>
        <end position="361"/>
    </location>
</feature>
<dbReference type="Pfam" id="PF08240">
    <property type="entry name" value="ADH_N"/>
    <property type="match status" value="1"/>
</dbReference>
<dbReference type="Gene3D" id="3.40.50.720">
    <property type="entry name" value="NAD(P)-binding Rossmann-like Domain"/>
    <property type="match status" value="1"/>
</dbReference>
<dbReference type="SUPFAM" id="SSF51735">
    <property type="entry name" value="NAD(P)-binding Rossmann-fold domains"/>
    <property type="match status" value="1"/>
</dbReference>
<name>A0A0E1RWW8_COCIM</name>
<dbReference type="SMART" id="SM00829">
    <property type="entry name" value="PKS_ER"/>
    <property type="match status" value="1"/>
</dbReference>
<dbReference type="InterPro" id="IPR020843">
    <property type="entry name" value="ER"/>
</dbReference>
<dbReference type="KEGG" id="cim:CIMG_03999"/>
<gene>
    <name evidence="2" type="ORF">CIMG_03999</name>
</gene>
<dbReference type="AlphaFoldDB" id="A0A0E1RWW8"/>
<dbReference type="InterPro" id="IPR036291">
    <property type="entry name" value="NAD(P)-bd_dom_sf"/>
</dbReference>
<dbReference type="VEuPathDB" id="FungiDB:CIMG_03999"/>
<dbReference type="STRING" id="246410.A0A0E1RWW8"/>
<sequence>MDTMQPTGASEELIPPTMPAVYLPTHPYVKHRKPGPSNLVYRADFPTPTPTETQYLIKVQAAAVCRGELEWPHLLHRRETGAVIAHDICGTVLSTPFTDEHLRDGPKFKVGDRVFGLIEPSRDGGAADCVAAEEDELAFKPQNISAVEAASIPLPALMAYQGLFEQLRVNDWLKEVHGVHKPLRLLILNGASSVGIHAIQMLRSKSLLPSASICIFATTNSKQQSSFLRDKFHVDEVIDCAENPDLVEAWVQKGWAPVHLVLDCIGGKAHRQAHDEKIICKNGAITTTVGAESEVREASKNQHPHSQFVSIEPNGKHLEIIGKLVEKGELTPYVDKVFELHEVKEAMTFVEAGELRGRVVLHINYD</sequence>
<dbReference type="Gene3D" id="3.90.180.10">
    <property type="entry name" value="Medium-chain alcohol dehydrogenases, catalytic domain"/>
    <property type="match status" value="1"/>
</dbReference>
<evidence type="ECO:0000259" key="1">
    <source>
        <dbReference type="SMART" id="SM00829"/>
    </source>
</evidence>
<dbReference type="GeneID" id="4564717"/>
<reference evidence="3" key="1">
    <citation type="journal article" date="2009" name="Genome Res.">
        <title>Comparative genomic analyses of the human fungal pathogens Coccidioides and their relatives.</title>
        <authorList>
            <person name="Sharpton T.J."/>
            <person name="Stajich J.E."/>
            <person name="Rounsley S.D."/>
            <person name="Gardner M.J."/>
            <person name="Wortman J.R."/>
            <person name="Jordar V.S."/>
            <person name="Maiti R."/>
            <person name="Kodira C.D."/>
            <person name="Neafsey D.E."/>
            <person name="Zeng Q."/>
            <person name="Hung C.-Y."/>
            <person name="McMahan C."/>
            <person name="Muszewska A."/>
            <person name="Grynberg M."/>
            <person name="Mandel M.A."/>
            <person name="Kellner E.M."/>
            <person name="Barker B.M."/>
            <person name="Galgiani J.N."/>
            <person name="Orbach M.J."/>
            <person name="Kirkland T.N."/>
            <person name="Cole G.T."/>
            <person name="Henn M.R."/>
            <person name="Birren B.W."/>
            <person name="Taylor J.W."/>
        </authorList>
    </citation>
    <scope>NUCLEOTIDE SEQUENCE [LARGE SCALE GENOMIC DNA]</scope>
    <source>
        <strain evidence="3">RS</strain>
    </source>
</reference>
<evidence type="ECO:0000313" key="3">
    <source>
        <dbReference type="Proteomes" id="UP000001261"/>
    </source>
</evidence>
<dbReference type="Pfam" id="PF13602">
    <property type="entry name" value="ADH_zinc_N_2"/>
    <property type="match status" value="1"/>
</dbReference>
<dbReference type="OMA" id="RFWVCGV"/>
<dbReference type="InParanoid" id="A0A0E1RWW8"/>
<evidence type="ECO:0000313" key="2">
    <source>
        <dbReference type="EMBL" id="EAS32975.2"/>
    </source>
</evidence>
<reference evidence="3" key="2">
    <citation type="journal article" date="2010" name="Genome Res.">
        <title>Population genomic sequencing of Coccidioides fungi reveals recent hybridization and transposon control.</title>
        <authorList>
            <person name="Neafsey D.E."/>
            <person name="Barker B.M."/>
            <person name="Sharpton T.J."/>
            <person name="Stajich J.E."/>
            <person name="Park D.J."/>
            <person name="Whiston E."/>
            <person name="Hung C.-Y."/>
            <person name="McMahan C."/>
            <person name="White J."/>
            <person name="Sykes S."/>
            <person name="Heiman D."/>
            <person name="Young S."/>
            <person name="Zeng Q."/>
            <person name="Abouelleil A."/>
            <person name="Aftuck L."/>
            <person name="Bessette D."/>
            <person name="Brown A."/>
            <person name="FitzGerald M."/>
            <person name="Lui A."/>
            <person name="Macdonald J.P."/>
            <person name="Priest M."/>
            <person name="Orbach M.J."/>
            <person name="Galgiani J.N."/>
            <person name="Kirkland T.N."/>
            <person name="Cole G.T."/>
            <person name="Birren B.W."/>
            <person name="Henn M.R."/>
            <person name="Taylor J.W."/>
            <person name="Rounsley S.D."/>
        </authorList>
    </citation>
    <scope>GENOME REANNOTATION</scope>
    <source>
        <strain evidence="3">RS</strain>
    </source>
</reference>
<dbReference type="Proteomes" id="UP000001261">
    <property type="component" value="Unassembled WGS sequence"/>
</dbReference>
<organism evidence="2 3">
    <name type="scientific">Coccidioides immitis (strain RS)</name>
    <name type="common">Valley fever fungus</name>
    <dbReference type="NCBI Taxonomy" id="246410"/>
    <lineage>
        <taxon>Eukaryota</taxon>
        <taxon>Fungi</taxon>
        <taxon>Dikarya</taxon>
        <taxon>Ascomycota</taxon>
        <taxon>Pezizomycotina</taxon>
        <taxon>Eurotiomycetes</taxon>
        <taxon>Eurotiomycetidae</taxon>
        <taxon>Onygenales</taxon>
        <taxon>Onygenaceae</taxon>
        <taxon>Coccidioides</taxon>
    </lineage>
</organism>
<dbReference type="PANTHER" id="PTHR43482">
    <property type="entry name" value="PROTEIN AST1-RELATED"/>
    <property type="match status" value="1"/>
</dbReference>
<dbReference type="EMBL" id="GG704916">
    <property type="protein sequence ID" value="EAS32975.2"/>
    <property type="molecule type" value="Genomic_DNA"/>
</dbReference>
<dbReference type="InterPro" id="IPR011032">
    <property type="entry name" value="GroES-like_sf"/>
</dbReference>
<keyword evidence="3" id="KW-1185">Reference proteome</keyword>
<dbReference type="OrthoDB" id="414243at2759"/>
<accession>A0A0E1RWW8</accession>
<dbReference type="FunCoup" id="A0A0E1RWW8">
    <property type="interactions" value="70"/>
</dbReference>
<protein>
    <submittedName>
        <fullName evidence="2">Alcohol dehydrogenase</fullName>
    </submittedName>
</protein>